<accession>A0A512BQ17</accession>
<protein>
    <submittedName>
        <fullName evidence="1">Uncharacterized protein</fullName>
    </submittedName>
</protein>
<reference evidence="1 2" key="1">
    <citation type="submission" date="2019-07" db="EMBL/GenBank/DDBJ databases">
        <title>Whole genome shotgun sequence of Microvirga aerophila NBRC 106136.</title>
        <authorList>
            <person name="Hosoyama A."/>
            <person name="Uohara A."/>
            <person name="Ohji S."/>
            <person name="Ichikawa N."/>
        </authorList>
    </citation>
    <scope>NUCLEOTIDE SEQUENCE [LARGE SCALE GENOMIC DNA]</scope>
    <source>
        <strain evidence="1 2">NBRC 106136</strain>
    </source>
</reference>
<comment type="caution">
    <text evidence="1">The sequence shown here is derived from an EMBL/GenBank/DDBJ whole genome shotgun (WGS) entry which is preliminary data.</text>
</comment>
<dbReference type="EMBL" id="BJYU01000019">
    <property type="protein sequence ID" value="GEO14052.1"/>
    <property type="molecule type" value="Genomic_DNA"/>
</dbReference>
<organism evidence="1 2">
    <name type="scientific">Microvirga aerophila</name>
    <dbReference type="NCBI Taxonomy" id="670291"/>
    <lineage>
        <taxon>Bacteria</taxon>
        <taxon>Pseudomonadati</taxon>
        <taxon>Pseudomonadota</taxon>
        <taxon>Alphaproteobacteria</taxon>
        <taxon>Hyphomicrobiales</taxon>
        <taxon>Methylobacteriaceae</taxon>
        <taxon>Microvirga</taxon>
    </lineage>
</organism>
<evidence type="ECO:0000313" key="1">
    <source>
        <dbReference type="EMBL" id="GEO14052.1"/>
    </source>
</evidence>
<name>A0A512BQ17_9HYPH</name>
<evidence type="ECO:0000313" key="2">
    <source>
        <dbReference type="Proteomes" id="UP000321085"/>
    </source>
</evidence>
<gene>
    <name evidence="1" type="ORF">MAE02_17480</name>
</gene>
<dbReference type="AlphaFoldDB" id="A0A512BQ17"/>
<keyword evidence="2" id="KW-1185">Reference proteome</keyword>
<proteinExistence type="predicted"/>
<dbReference type="RefSeq" id="WP_162815698.1">
    <property type="nucleotide sequence ID" value="NZ_BJYU01000019.1"/>
</dbReference>
<dbReference type="Proteomes" id="UP000321085">
    <property type="component" value="Unassembled WGS sequence"/>
</dbReference>
<sequence>MISGIYGVRNSKVDPETLRAIRAKFDAGGVLVPAQFADAKYINQTADLLGVYDFGGNDLGAEEFDLAQLEDAG</sequence>